<evidence type="ECO:0000256" key="1">
    <source>
        <dbReference type="ARBA" id="ARBA00001946"/>
    </source>
</evidence>
<dbReference type="SUPFAM" id="SSF55781">
    <property type="entry name" value="GAF domain-like"/>
    <property type="match status" value="1"/>
</dbReference>
<dbReference type="PROSITE" id="PS50112">
    <property type="entry name" value="PAS"/>
    <property type="match status" value="2"/>
</dbReference>
<feature type="domain" description="PAC" evidence="3">
    <location>
        <begin position="210"/>
        <end position="262"/>
    </location>
</feature>
<dbReference type="GO" id="GO:0003824">
    <property type="term" value="F:catalytic activity"/>
    <property type="evidence" value="ECO:0007669"/>
    <property type="project" value="UniProtKB-ARBA"/>
</dbReference>
<dbReference type="Pfam" id="PF13426">
    <property type="entry name" value="PAS_9"/>
    <property type="match status" value="1"/>
</dbReference>
<dbReference type="PROSITE" id="PS50883">
    <property type="entry name" value="EAL"/>
    <property type="match status" value="1"/>
</dbReference>
<feature type="domain" description="EAL" evidence="4">
    <location>
        <begin position="727"/>
        <end position="981"/>
    </location>
</feature>
<protein>
    <submittedName>
        <fullName evidence="6">EAL domain-containing protein</fullName>
    </submittedName>
</protein>
<dbReference type="InterPro" id="IPR003018">
    <property type="entry name" value="GAF"/>
</dbReference>
<dbReference type="InterPro" id="IPR043128">
    <property type="entry name" value="Rev_trsase/Diguanyl_cyclase"/>
</dbReference>
<dbReference type="InterPro" id="IPR013655">
    <property type="entry name" value="PAS_fold_3"/>
</dbReference>
<dbReference type="Pfam" id="PF00563">
    <property type="entry name" value="EAL"/>
    <property type="match status" value="1"/>
</dbReference>
<dbReference type="InterPro" id="IPR000700">
    <property type="entry name" value="PAS-assoc_C"/>
</dbReference>
<dbReference type="Gene3D" id="3.30.450.40">
    <property type="match status" value="1"/>
</dbReference>
<dbReference type="AlphaFoldDB" id="A0A9E4K7H3"/>
<comment type="caution">
    <text evidence="6">The sequence shown here is derived from an EMBL/GenBank/DDBJ whole genome shotgun (WGS) entry which is preliminary data.</text>
</comment>
<dbReference type="SMART" id="SM00086">
    <property type="entry name" value="PAC"/>
    <property type="match status" value="2"/>
</dbReference>
<dbReference type="SUPFAM" id="SSF141868">
    <property type="entry name" value="EAL domain-like"/>
    <property type="match status" value="1"/>
</dbReference>
<dbReference type="Gene3D" id="3.30.450.20">
    <property type="entry name" value="PAS domain"/>
    <property type="match status" value="3"/>
</dbReference>
<organism evidence="6 7">
    <name type="scientific">Candidatus Thiodiazotropha lotti</name>
    <dbReference type="NCBI Taxonomy" id="2792787"/>
    <lineage>
        <taxon>Bacteria</taxon>
        <taxon>Pseudomonadati</taxon>
        <taxon>Pseudomonadota</taxon>
        <taxon>Gammaproteobacteria</taxon>
        <taxon>Chromatiales</taxon>
        <taxon>Sedimenticolaceae</taxon>
        <taxon>Candidatus Thiodiazotropha</taxon>
    </lineage>
</organism>
<dbReference type="SUPFAM" id="SSF55073">
    <property type="entry name" value="Nucleotide cyclase"/>
    <property type="match status" value="1"/>
</dbReference>
<dbReference type="PROSITE" id="PS50113">
    <property type="entry name" value="PAC"/>
    <property type="match status" value="2"/>
</dbReference>
<dbReference type="InterPro" id="IPR001633">
    <property type="entry name" value="EAL_dom"/>
</dbReference>
<dbReference type="CDD" id="cd00130">
    <property type="entry name" value="PAS"/>
    <property type="match status" value="2"/>
</dbReference>
<dbReference type="SMART" id="SM00267">
    <property type="entry name" value="GGDEF"/>
    <property type="match status" value="1"/>
</dbReference>
<comment type="cofactor">
    <cofactor evidence="1">
        <name>Mg(2+)</name>
        <dbReference type="ChEBI" id="CHEBI:18420"/>
    </cofactor>
</comment>
<dbReference type="InterPro" id="IPR000160">
    <property type="entry name" value="GGDEF_dom"/>
</dbReference>
<reference evidence="6" key="1">
    <citation type="journal article" date="2021" name="Proc. Natl. Acad. Sci. U.S.A.">
        <title>Global biogeography of chemosynthetic symbionts reveals both localized and globally distributed symbiont groups. .</title>
        <authorList>
            <person name="Osvatic J.T."/>
            <person name="Wilkins L.G.E."/>
            <person name="Leibrecht L."/>
            <person name="Leray M."/>
            <person name="Zauner S."/>
            <person name="Polzin J."/>
            <person name="Camacho Y."/>
            <person name="Gros O."/>
            <person name="van Gils J.A."/>
            <person name="Eisen J.A."/>
            <person name="Petersen J.M."/>
            <person name="Yuen B."/>
        </authorList>
    </citation>
    <scope>NUCLEOTIDE SEQUENCE</scope>
    <source>
        <strain evidence="6">MAGL173</strain>
    </source>
</reference>
<evidence type="ECO:0000313" key="6">
    <source>
        <dbReference type="EMBL" id="MCG7941037.1"/>
    </source>
</evidence>
<dbReference type="Gene3D" id="3.30.70.270">
    <property type="match status" value="1"/>
</dbReference>
<dbReference type="InterPro" id="IPR029016">
    <property type="entry name" value="GAF-like_dom_sf"/>
</dbReference>
<dbReference type="PANTHER" id="PTHR44757">
    <property type="entry name" value="DIGUANYLATE CYCLASE DGCP"/>
    <property type="match status" value="1"/>
</dbReference>
<dbReference type="EMBL" id="JAEPDI010000016">
    <property type="protein sequence ID" value="MCG7941037.1"/>
    <property type="molecule type" value="Genomic_DNA"/>
</dbReference>
<dbReference type="Proteomes" id="UP000886687">
    <property type="component" value="Unassembled WGS sequence"/>
</dbReference>
<evidence type="ECO:0000259" key="3">
    <source>
        <dbReference type="PROSITE" id="PS50113"/>
    </source>
</evidence>
<gene>
    <name evidence="6" type="ORF">JAZ04_19565</name>
</gene>
<evidence type="ECO:0000259" key="5">
    <source>
        <dbReference type="PROSITE" id="PS50887"/>
    </source>
</evidence>
<evidence type="ECO:0000313" key="7">
    <source>
        <dbReference type="Proteomes" id="UP000886687"/>
    </source>
</evidence>
<dbReference type="InterPro" id="IPR035919">
    <property type="entry name" value="EAL_sf"/>
</dbReference>
<dbReference type="PROSITE" id="PS50887">
    <property type="entry name" value="GGDEF"/>
    <property type="match status" value="1"/>
</dbReference>
<feature type="domain" description="PAS" evidence="2">
    <location>
        <begin position="428"/>
        <end position="474"/>
    </location>
</feature>
<feature type="domain" description="GGDEF" evidence="5">
    <location>
        <begin position="585"/>
        <end position="718"/>
    </location>
</feature>
<dbReference type="Gene3D" id="3.20.20.450">
    <property type="entry name" value="EAL domain"/>
    <property type="match status" value="1"/>
</dbReference>
<dbReference type="SUPFAM" id="SSF55785">
    <property type="entry name" value="PYP-like sensor domain (PAS domain)"/>
    <property type="match status" value="3"/>
</dbReference>
<sequence>MSIKNSIDATWSGELLDLLEMGVAVYQPVDDGRDFLFVDINPHVEMMDSVCRSDLVGHLVTEVFPGVEEFGLLDVMRRVWKTGKTEALPATEYRDERIHGWRVNRVYRTSNGYVVAVYEDVTERLKTEQALQNSEGRYRHLTESSLDGIWEWDLQANQLYLSPRWKAQLGYQDDELPNEFETWSKRLHPADSARVMAHLESYLKHPEPIWQEEFRLRHKNGNYIWLLARGSAIFNEQDEVIRILGVHIDINQLKQEQELRVINESRLAAMLSLNQGAHRSTETEIIQIALEHAVRLTTSEVGYLHFVNNDQESIELVTWSKQTLKHCSAAFDSHYPLTLAGVWADCVRTKTPQIHNDYPNLADKKGLPEGHIPLKRHMSLPVIDKGQVKLVIGVGNKLEEYTTQDVQQIKYLVADLWQLIEKKRTDEKLKQAAAVYESTQEAVTITDPSPKIVAVNRAFTEITGYQESEVLGKNPSVLKSGRHDEVFYESMWRELTSAGKWQGEIWNRRKSGEIYPEWLNISAVLDDGGLVSHYVAVFSDISLLKQSESQLERMAHYDPLTGLPNRILLFSRIEHAIQRAKRNGYQLAVLFLDLDNFKNVNDSLGHPTGDRLLKVLAEQISQRLRSEDTIARIGGDEFVILIENMSNETDVAELAEIVIQEVTKPVKLDNHELSVGGSIGISIYPDNGKTVTDLIKNADAAMYLAKERGRNSYQFYTPQLTTKAKKRLRVESDLRQAIKQGEIEAFYQPVVRISDDKIVGAEALARWHRSGSEYVMPGVFIPIAEDSGLIEQITEVILEQVCQNLADWNGTLGGAFKVAINMSARQFQSVNLEDEINSYLNRYELTGDRLEIELTERVLMHDADKTIAKLMRLKSLGATISVDDFGTGFSSLSYLTRFPIDKLKIDRSFISRVCEEGEQQVIVSTIIAMAKNLSMDVTAEGVETATQLMLLRNQDCDYYQGYFYSRPLSADDFKALLKNSDSS</sequence>
<dbReference type="Pfam" id="PF00990">
    <property type="entry name" value="GGDEF"/>
    <property type="match status" value="1"/>
</dbReference>
<feature type="domain" description="PAS" evidence="2">
    <location>
        <begin position="134"/>
        <end position="206"/>
    </location>
</feature>
<dbReference type="NCBIfam" id="TIGR00254">
    <property type="entry name" value="GGDEF"/>
    <property type="match status" value="1"/>
</dbReference>
<dbReference type="InterPro" id="IPR029787">
    <property type="entry name" value="Nucleotide_cyclase"/>
</dbReference>
<dbReference type="InterPro" id="IPR001610">
    <property type="entry name" value="PAC"/>
</dbReference>
<dbReference type="PANTHER" id="PTHR44757:SF2">
    <property type="entry name" value="BIOFILM ARCHITECTURE MAINTENANCE PROTEIN MBAA"/>
    <property type="match status" value="1"/>
</dbReference>
<dbReference type="FunFam" id="3.30.70.270:FF:000001">
    <property type="entry name" value="Diguanylate cyclase domain protein"/>
    <property type="match status" value="1"/>
</dbReference>
<dbReference type="NCBIfam" id="TIGR00229">
    <property type="entry name" value="sensory_box"/>
    <property type="match status" value="2"/>
</dbReference>
<dbReference type="InterPro" id="IPR052155">
    <property type="entry name" value="Biofilm_reg_signaling"/>
</dbReference>
<dbReference type="CDD" id="cd01948">
    <property type="entry name" value="EAL"/>
    <property type="match status" value="1"/>
</dbReference>
<dbReference type="Pfam" id="PF13185">
    <property type="entry name" value="GAF_2"/>
    <property type="match status" value="1"/>
</dbReference>
<accession>A0A9E4K7H3</accession>
<dbReference type="SMART" id="SM00091">
    <property type="entry name" value="PAS"/>
    <property type="match status" value="2"/>
</dbReference>
<feature type="domain" description="PAC" evidence="3">
    <location>
        <begin position="501"/>
        <end position="553"/>
    </location>
</feature>
<evidence type="ECO:0000259" key="4">
    <source>
        <dbReference type="PROSITE" id="PS50883"/>
    </source>
</evidence>
<evidence type="ECO:0000259" key="2">
    <source>
        <dbReference type="PROSITE" id="PS50112"/>
    </source>
</evidence>
<dbReference type="SMART" id="SM00052">
    <property type="entry name" value="EAL"/>
    <property type="match status" value="1"/>
</dbReference>
<proteinExistence type="predicted"/>
<name>A0A9E4K7H3_9GAMM</name>
<dbReference type="InterPro" id="IPR035965">
    <property type="entry name" value="PAS-like_dom_sf"/>
</dbReference>
<dbReference type="InterPro" id="IPR000014">
    <property type="entry name" value="PAS"/>
</dbReference>
<dbReference type="Pfam" id="PF08447">
    <property type="entry name" value="PAS_3"/>
    <property type="match status" value="1"/>
</dbReference>
<dbReference type="CDD" id="cd01949">
    <property type="entry name" value="GGDEF"/>
    <property type="match status" value="1"/>
</dbReference>